<protein>
    <submittedName>
        <fullName evidence="1">Flagellar hook assembly protein FlgD</fullName>
    </submittedName>
</protein>
<name>A0A7C5WYX0_9AQUI</name>
<keyword evidence="1" id="KW-0282">Flagellum</keyword>
<evidence type="ECO:0000313" key="1">
    <source>
        <dbReference type="EMBL" id="HHO73912.1"/>
    </source>
</evidence>
<keyword evidence="1" id="KW-0969">Cilium</keyword>
<dbReference type="AlphaFoldDB" id="A0A7C5WYX0"/>
<sequence>MQVSFKPQAPKVLPSNYTPGVDSLTSEDFLKIYMETLRYQDPFQTQDLSKMLDDMVKLNQVRFFNDIRSFTEGLKALFNQSTLISSLSLVGKDVIFSTEEVNTVKGGQYYLLSPENISQATVRFFDGDQVVKEIKIDLKKGLNELNLDGLPKGQFRVKVFKEGLEYPSVQLGIKGSIKAAAVMNGQLLFELLDGSMIDPSKITYLGGV</sequence>
<proteinExistence type="predicted"/>
<organism evidence="1">
    <name type="scientific">Thermocrinis ruber</name>
    <dbReference type="NCBI Taxonomy" id="75906"/>
    <lineage>
        <taxon>Bacteria</taxon>
        <taxon>Pseudomonadati</taxon>
        <taxon>Aquificota</taxon>
        <taxon>Aquificia</taxon>
        <taxon>Aquificales</taxon>
        <taxon>Aquificaceae</taxon>
        <taxon>Thermocrinis</taxon>
    </lineage>
</organism>
<comment type="caution">
    <text evidence="1">The sequence shown here is derived from an EMBL/GenBank/DDBJ whole genome shotgun (WGS) entry which is preliminary data.</text>
</comment>
<accession>A0A7C5WYX0</accession>
<reference evidence="1" key="1">
    <citation type="journal article" date="2020" name="mSystems">
        <title>Genome- and Community-Level Interaction Insights into Carbon Utilization and Element Cycling Functions of Hydrothermarchaeota in Hydrothermal Sediment.</title>
        <authorList>
            <person name="Zhou Z."/>
            <person name="Liu Y."/>
            <person name="Xu W."/>
            <person name="Pan J."/>
            <person name="Luo Z.H."/>
            <person name="Li M."/>
        </authorList>
    </citation>
    <scope>NUCLEOTIDE SEQUENCE [LARGE SCALE GENOMIC DNA]</scope>
    <source>
        <strain evidence="1">SpSt-114</strain>
    </source>
</reference>
<dbReference type="EMBL" id="DSAC01000054">
    <property type="protein sequence ID" value="HHO73912.1"/>
    <property type="molecule type" value="Genomic_DNA"/>
</dbReference>
<keyword evidence="1" id="KW-0966">Cell projection</keyword>
<gene>
    <name evidence="1" type="ORF">ENN04_04655</name>
</gene>